<feature type="compositionally biased region" description="Basic and acidic residues" evidence="1">
    <location>
        <begin position="13"/>
        <end position="22"/>
    </location>
</feature>
<organism evidence="3 4">
    <name type="scientific">Bionectria ochroleuca</name>
    <name type="common">Gliocladium roseum</name>
    <dbReference type="NCBI Taxonomy" id="29856"/>
    <lineage>
        <taxon>Eukaryota</taxon>
        <taxon>Fungi</taxon>
        <taxon>Dikarya</taxon>
        <taxon>Ascomycota</taxon>
        <taxon>Pezizomycotina</taxon>
        <taxon>Sordariomycetes</taxon>
        <taxon>Hypocreomycetidae</taxon>
        <taxon>Hypocreales</taxon>
        <taxon>Bionectriaceae</taxon>
        <taxon>Clonostachys</taxon>
    </lineage>
</organism>
<protein>
    <recommendedName>
        <fullName evidence="5">SLC26A/SulP transporter domain-containing protein</fullName>
    </recommendedName>
</protein>
<evidence type="ECO:0000313" key="4">
    <source>
        <dbReference type="Proteomes" id="UP000766486"/>
    </source>
</evidence>
<keyword evidence="2" id="KW-0472">Membrane</keyword>
<evidence type="ECO:0008006" key="5">
    <source>
        <dbReference type="Google" id="ProtNLM"/>
    </source>
</evidence>
<evidence type="ECO:0000256" key="1">
    <source>
        <dbReference type="SAM" id="MobiDB-lite"/>
    </source>
</evidence>
<proteinExistence type="predicted"/>
<sequence length="150" mass="15382">MGSNSKKNRRSKAKDAARKAEDVAPSTQEPAAGAYHRIRQAIRDNPKLVATSAGVVLGGITLVLAVLKVVGFRAARPVAEGSSASALQSAGLAGTILSAVQSGTMGGLEVQAAVAFITIFGATVGGALVLQFEPSWLFILLMVQLLVVVL</sequence>
<accession>A0ABY6TQM3</accession>
<keyword evidence="2" id="KW-1133">Transmembrane helix</keyword>
<feature type="transmembrane region" description="Helical" evidence="2">
    <location>
        <begin position="48"/>
        <end position="70"/>
    </location>
</feature>
<evidence type="ECO:0000313" key="3">
    <source>
        <dbReference type="EMBL" id="VUC20914.1"/>
    </source>
</evidence>
<feature type="transmembrane region" description="Helical" evidence="2">
    <location>
        <begin position="112"/>
        <end position="132"/>
    </location>
</feature>
<name>A0ABY6TQM3_BIOOC</name>
<reference evidence="3 4" key="1">
    <citation type="submission" date="2019-06" db="EMBL/GenBank/DDBJ databases">
        <authorList>
            <person name="Broberg M."/>
        </authorList>
    </citation>
    <scope>NUCLEOTIDE SEQUENCE [LARGE SCALE GENOMIC DNA]</scope>
</reference>
<dbReference type="Proteomes" id="UP000766486">
    <property type="component" value="Unassembled WGS sequence"/>
</dbReference>
<feature type="region of interest" description="Disordered" evidence="1">
    <location>
        <begin position="1"/>
        <end position="30"/>
    </location>
</feature>
<keyword evidence="2" id="KW-0812">Transmembrane</keyword>
<dbReference type="EMBL" id="CABFNS010000307">
    <property type="protein sequence ID" value="VUC20914.1"/>
    <property type="molecule type" value="Genomic_DNA"/>
</dbReference>
<feature type="compositionally biased region" description="Basic residues" evidence="1">
    <location>
        <begin position="1"/>
        <end position="12"/>
    </location>
</feature>
<gene>
    <name evidence="3" type="ORF">CLO192961_LOCUS36533</name>
</gene>
<comment type="caution">
    <text evidence="3">The sequence shown here is derived from an EMBL/GenBank/DDBJ whole genome shotgun (WGS) entry which is preliminary data.</text>
</comment>
<keyword evidence="4" id="KW-1185">Reference proteome</keyword>
<evidence type="ECO:0000256" key="2">
    <source>
        <dbReference type="SAM" id="Phobius"/>
    </source>
</evidence>